<dbReference type="Gene3D" id="2.40.100.10">
    <property type="entry name" value="Cyclophilin-like"/>
    <property type="match status" value="1"/>
</dbReference>
<evidence type="ECO:0000256" key="1">
    <source>
        <dbReference type="SAM" id="Coils"/>
    </source>
</evidence>
<gene>
    <name evidence="4" type="ORF">EDD66_101213</name>
</gene>
<protein>
    <recommendedName>
        <fullName evidence="6">Outer surface protein</fullName>
    </recommendedName>
</protein>
<comment type="caution">
    <text evidence="4">The sequence shown here is derived from an EMBL/GenBank/DDBJ whole genome shotgun (WGS) entry which is preliminary data.</text>
</comment>
<evidence type="ECO:0000313" key="4">
    <source>
        <dbReference type="EMBL" id="ROR31596.1"/>
    </source>
</evidence>
<dbReference type="SUPFAM" id="SSF51445">
    <property type="entry name" value="(Trans)glycosidases"/>
    <property type="match status" value="1"/>
</dbReference>
<evidence type="ECO:0000313" key="5">
    <source>
        <dbReference type="Proteomes" id="UP000273083"/>
    </source>
</evidence>
<feature type="domain" description="6-phospho-N-acetylmuramidase N-terminal" evidence="3">
    <location>
        <begin position="3"/>
        <end position="231"/>
    </location>
</feature>
<dbReference type="EMBL" id="RJVG01000001">
    <property type="protein sequence ID" value="ROR31596.1"/>
    <property type="molecule type" value="Genomic_DNA"/>
</dbReference>
<dbReference type="SUPFAM" id="SSF50891">
    <property type="entry name" value="Cyclophilin-like"/>
    <property type="match status" value="1"/>
</dbReference>
<dbReference type="AlphaFoldDB" id="A0A3N1XYA9"/>
<reference evidence="4 5" key="1">
    <citation type="submission" date="2018-11" db="EMBL/GenBank/DDBJ databases">
        <title>Genomic Encyclopedia of Type Strains, Phase IV (KMG-IV): sequencing the most valuable type-strain genomes for metagenomic binning, comparative biology and taxonomic classification.</title>
        <authorList>
            <person name="Goeker M."/>
        </authorList>
    </citation>
    <scope>NUCLEOTIDE SEQUENCE [LARGE SCALE GENOMIC DNA]</scope>
    <source>
        <strain evidence="4 5">DSM 26537</strain>
    </source>
</reference>
<dbReference type="PANTHER" id="PTHR38435">
    <property type="match status" value="1"/>
</dbReference>
<name>A0A3N1XYA9_9FIRM</name>
<keyword evidence="5" id="KW-1185">Reference proteome</keyword>
<dbReference type="OrthoDB" id="5809921at2"/>
<dbReference type="InterPro" id="IPR017853">
    <property type="entry name" value="GH"/>
</dbReference>
<dbReference type="PANTHER" id="PTHR38435:SF2">
    <property type="entry name" value="DUF871 DOMAIN-CONTAINING PROTEIN"/>
    <property type="match status" value="1"/>
</dbReference>
<dbReference type="Pfam" id="PF05913">
    <property type="entry name" value="MupG_C"/>
    <property type="match status" value="1"/>
</dbReference>
<keyword evidence="1" id="KW-0175">Coiled coil</keyword>
<evidence type="ECO:0000259" key="3">
    <source>
        <dbReference type="Pfam" id="PF19200"/>
    </source>
</evidence>
<organism evidence="4 5">
    <name type="scientific">Mobilisporobacter senegalensis</name>
    <dbReference type="NCBI Taxonomy" id="1329262"/>
    <lineage>
        <taxon>Bacteria</taxon>
        <taxon>Bacillati</taxon>
        <taxon>Bacillota</taxon>
        <taxon>Clostridia</taxon>
        <taxon>Lachnospirales</taxon>
        <taxon>Lachnospiraceae</taxon>
        <taxon>Mobilisporobacter</taxon>
    </lineage>
</organism>
<dbReference type="Gene3D" id="3.20.20.70">
    <property type="entry name" value="Aldolase class I"/>
    <property type="match status" value="1"/>
</dbReference>
<sequence length="358" mass="41077">MKIGISIYLGTTLDKNIEILKKAKEAKVPYAFTSLQIPEENVDDYEREAKKLLEKCKEYGIQLIADVSPETVKKLSCNTIEELKTWGITSIRLDYGYSPEEIANLSKTFQIVLNASTITAKDIRDWKNAKADLSRFIACHNYYPKEYTGLSIERVHEINEWLKIEGFQTMAFVPGDMTMRGPLFAGLPTVEAHRFSKNDILLNMLEMYFDGKCDMVMVGDVDVSEEAWNNIGMLNQDMIEIKAALDKKYHFISNGIHHDRVDSSDFIFRSVESRMLKNRIEPENCVDRKKGSICISNSKYLRYEGEVEIARHDLPQDERVNVIGHVDLAYVKYLPYIKNGMGIKLAEYVKESLTPENN</sequence>
<proteinExistence type="predicted"/>
<dbReference type="Proteomes" id="UP000273083">
    <property type="component" value="Unassembled WGS sequence"/>
</dbReference>
<dbReference type="InterPro" id="IPR013785">
    <property type="entry name" value="Aldolase_TIM"/>
</dbReference>
<feature type="coiled-coil region" evidence="1">
    <location>
        <begin position="35"/>
        <end position="62"/>
    </location>
</feature>
<dbReference type="Pfam" id="PF19200">
    <property type="entry name" value="MupG_N"/>
    <property type="match status" value="1"/>
</dbReference>
<evidence type="ECO:0008006" key="6">
    <source>
        <dbReference type="Google" id="ProtNLM"/>
    </source>
</evidence>
<feature type="domain" description="6-phospho-N-acetylmuramidase C-terminal" evidence="2">
    <location>
        <begin position="243"/>
        <end position="345"/>
    </location>
</feature>
<dbReference type="InterPro" id="IPR008589">
    <property type="entry name" value="MupG"/>
</dbReference>
<dbReference type="InterPro" id="IPR029000">
    <property type="entry name" value="Cyclophilin-like_dom_sf"/>
</dbReference>
<dbReference type="InterPro" id="IPR043894">
    <property type="entry name" value="MupG_C"/>
</dbReference>
<dbReference type="InterPro" id="IPR043797">
    <property type="entry name" value="MupG_N"/>
</dbReference>
<dbReference type="RefSeq" id="WP_123607692.1">
    <property type="nucleotide sequence ID" value="NZ_RJVG01000001.1"/>
</dbReference>
<accession>A0A3N1XYA9</accession>
<evidence type="ECO:0000259" key="2">
    <source>
        <dbReference type="Pfam" id="PF05913"/>
    </source>
</evidence>